<dbReference type="PANTHER" id="PTHR23523:SF2">
    <property type="entry name" value="2-NITROIMIDAZOLE TRANSPORTER"/>
    <property type="match status" value="1"/>
</dbReference>
<feature type="transmembrane region" description="Helical" evidence="4">
    <location>
        <begin position="334"/>
        <end position="355"/>
    </location>
</feature>
<dbReference type="OrthoDB" id="5317164at2"/>
<evidence type="ECO:0000256" key="3">
    <source>
        <dbReference type="ARBA" id="ARBA00023136"/>
    </source>
</evidence>
<dbReference type="InterPro" id="IPR036259">
    <property type="entry name" value="MFS_trans_sf"/>
</dbReference>
<organism evidence="5 6">
    <name type="scientific">Allopusillimonas soli</name>
    <dbReference type="NCBI Taxonomy" id="659016"/>
    <lineage>
        <taxon>Bacteria</taxon>
        <taxon>Pseudomonadati</taxon>
        <taxon>Pseudomonadota</taxon>
        <taxon>Betaproteobacteria</taxon>
        <taxon>Burkholderiales</taxon>
        <taxon>Alcaligenaceae</taxon>
        <taxon>Allopusillimonas</taxon>
    </lineage>
</organism>
<keyword evidence="1 4" id="KW-0812">Transmembrane</keyword>
<evidence type="ECO:0000313" key="6">
    <source>
        <dbReference type="Proteomes" id="UP000580517"/>
    </source>
</evidence>
<keyword evidence="3 4" id="KW-0472">Membrane</keyword>
<reference evidence="5 6" key="1">
    <citation type="submission" date="2020-07" db="EMBL/GenBank/DDBJ databases">
        <title>Taxonomic revisions and descriptions of new bacterial species based on genomic comparisons in the high-G+C-content subgroup of the family Alcaligenaceae.</title>
        <authorList>
            <person name="Szabo A."/>
            <person name="Felfoldi T."/>
        </authorList>
    </citation>
    <scope>NUCLEOTIDE SEQUENCE [LARGE SCALE GENOMIC DNA]</scope>
    <source>
        <strain evidence="5 6">DSM 25264</strain>
    </source>
</reference>
<feature type="transmembrane region" description="Helical" evidence="4">
    <location>
        <begin position="52"/>
        <end position="74"/>
    </location>
</feature>
<feature type="transmembrane region" description="Helical" evidence="4">
    <location>
        <begin position="303"/>
        <end position="322"/>
    </location>
</feature>
<dbReference type="PANTHER" id="PTHR23523">
    <property type="match status" value="1"/>
</dbReference>
<comment type="caution">
    <text evidence="5">The sequence shown here is derived from an EMBL/GenBank/DDBJ whole genome shotgun (WGS) entry which is preliminary data.</text>
</comment>
<dbReference type="InterPro" id="IPR052524">
    <property type="entry name" value="MFS_Cyanate_Porter"/>
</dbReference>
<feature type="transmembrane region" description="Helical" evidence="4">
    <location>
        <begin position="81"/>
        <end position="99"/>
    </location>
</feature>
<keyword evidence="2 4" id="KW-1133">Transmembrane helix</keyword>
<dbReference type="Proteomes" id="UP000580517">
    <property type="component" value="Unassembled WGS sequence"/>
</dbReference>
<gene>
    <name evidence="5" type="ORF">H0A68_07670</name>
</gene>
<feature type="transmembrane region" description="Helical" evidence="4">
    <location>
        <begin position="211"/>
        <end position="235"/>
    </location>
</feature>
<dbReference type="SUPFAM" id="SSF103473">
    <property type="entry name" value="MFS general substrate transporter"/>
    <property type="match status" value="1"/>
</dbReference>
<protein>
    <submittedName>
        <fullName evidence="5">MFS transporter</fullName>
    </submittedName>
</protein>
<dbReference type="Pfam" id="PF07690">
    <property type="entry name" value="MFS_1"/>
    <property type="match status" value="1"/>
</dbReference>
<feature type="transmembrane region" description="Helical" evidence="4">
    <location>
        <begin position="164"/>
        <end position="190"/>
    </location>
</feature>
<dbReference type="GO" id="GO:0022857">
    <property type="term" value="F:transmembrane transporter activity"/>
    <property type="evidence" value="ECO:0007669"/>
    <property type="project" value="InterPro"/>
</dbReference>
<proteinExistence type="predicted"/>
<keyword evidence="6" id="KW-1185">Reference proteome</keyword>
<dbReference type="AlphaFoldDB" id="A0A853FAD9"/>
<dbReference type="RefSeq" id="WP_129968692.1">
    <property type="nucleotide sequence ID" value="NZ_JACCEW010000002.1"/>
</dbReference>
<feature type="transmembrane region" description="Helical" evidence="4">
    <location>
        <begin position="255"/>
        <end position="271"/>
    </location>
</feature>
<feature type="transmembrane region" description="Helical" evidence="4">
    <location>
        <begin position="367"/>
        <end position="387"/>
    </location>
</feature>
<name>A0A853FAD9_9BURK</name>
<evidence type="ECO:0000256" key="2">
    <source>
        <dbReference type="ARBA" id="ARBA00022989"/>
    </source>
</evidence>
<feature type="transmembrane region" description="Helical" evidence="4">
    <location>
        <begin position="135"/>
        <end position="158"/>
    </location>
</feature>
<accession>A0A853FAD9</accession>
<evidence type="ECO:0000313" key="5">
    <source>
        <dbReference type="EMBL" id="NYT36748.1"/>
    </source>
</evidence>
<dbReference type="EMBL" id="JACCEW010000002">
    <property type="protein sequence ID" value="NYT36748.1"/>
    <property type="molecule type" value="Genomic_DNA"/>
</dbReference>
<feature type="transmembrane region" description="Helical" evidence="4">
    <location>
        <begin position="278"/>
        <end position="297"/>
    </location>
</feature>
<dbReference type="InterPro" id="IPR011701">
    <property type="entry name" value="MFS"/>
</dbReference>
<sequence length="397" mass="40976">MNHQKTTSALTRSTLLVAGLFLIAANLRAPFTGVAPVLEMLQSAFELSPAQAGLLTTLPLLAFGVISPFAAMFAREYGLERMLFIAMALVAAGVAMRAGGAMWTLYLGTAIIGIGIALGNVLLPSLVKRDFPSKVPTITAACAIAMGGAGALASASAFPLGSAFGWQAALGAVLILPLAAMAMWITQLGVHSRPAQGTASPPHGGRVWRSALAWQVTLFMGINSLLYYVLIGWLPSILIEAGFSPATAGSLHGEMQLASAVPGLFLGPIVNRMKDQKLIASGMGVLMGIALLGLCYARDWASIWVFCFGFGSGGGVLLALMFMGLRAGNAYQAAALSGMAQCVGYLLAAGGPALAGQLHDLTHNWTMALMIGIALSLAMAIFGLLAGRALTVGNERA</sequence>
<feature type="transmembrane region" description="Helical" evidence="4">
    <location>
        <begin position="105"/>
        <end position="123"/>
    </location>
</feature>
<dbReference type="Gene3D" id="1.20.1250.20">
    <property type="entry name" value="MFS general substrate transporter like domains"/>
    <property type="match status" value="1"/>
</dbReference>
<evidence type="ECO:0000256" key="1">
    <source>
        <dbReference type="ARBA" id="ARBA00022692"/>
    </source>
</evidence>
<evidence type="ECO:0000256" key="4">
    <source>
        <dbReference type="SAM" id="Phobius"/>
    </source>
</evidence>